<evidence type="ECO:0000313" key="4">
    <source>
        <dbReference type="Proteomes" id="UP000000707"/>
    </source>
</evidence>
<proteinExistence type="predicted"/>
<gene>
    <name evidence="3" type="ORF">CANTEDRAFT_95696</name>
</gene>
<feature type="domain" description="AAA+ ATPase" evidence="2">
    <location>
        <begin position="96"/>
        <end position="219"/>
    </location>
</feature>
<dbReference type="InterPro" id="IPR003593">
    <property type="entry name" value="AAA+_ATPase"/>
</dbReference>
<dbReference type="SMART" id="SM00382">
    <property type="entry name" value="AAA"/>
    <property type="match status" value="1"/>
</dbReference>
<dbReference type="GO" id="GO:0005634">
    <property type="term" value="C:nucleus"/>
    <property type="evidence" value="ECO:0007669"/>
    <property type="project" value="TreeGrafter"/>
</dbReference>
<protein>
    <submittedName>
        <fullName evidence="3">p-loop containing nucleoside triphosphate hydrolase protein</fullName>
    </submittedName>
</protein>
<dbReference type="EMBL" id="GL996528">
    <property type="protein sequence ID" value="EGV60241.1"/>
    <property type="molecule type" value="Genomic_DNA"/>
</dbReference>
<feature type="region of interest" description="Disordered" evidence="1">
    <location>
        <begin position="1"/>
        <end position="53"/>
    </location>
</feature>
<feature type="compositionally biased region" description="Basic and acidic residues" evidence="1">
    <location>
        <begin position="1"/>
        <end position="12"/>
    </location>
</feature>
<dbReference type="GO" id="GO:0016887">
    <property type="term" value="F:ATP hydrolysis activity"/>
    <property type="evidence" value="ECO:0007669"/>
    <property type="project" value="InterPro"/>
</dbReference>
<dbReference type="Gene3D" id="3.40.50.300">
    <property type="entry name" value="P-loop containing nucleotide triphosphate hydrolases"/>
    <property type="match status" value="1"/>
</dbReference>
<name>G3BCZ0_CANTC</name>
<dbReference type="GO" id="GO:0017116">
    <property type="term" value="F:single-stranded DNA helicase activity"/>
    <property type="evidence" value="ECO:0007669"/>
    <property type="project" value="TreeGrafter"/>
</dbReference>
<evidence type="ECO:0000259" key="2">
    <source>
        <dbReference type="SMART" id="SM00382"/>
    </source>
</evidence>
<evidence type="ECO:0000256" key="1">
    <source>
        <dbReference type="SAM" id="MobiDB-lite"/>
    </source>
</evidence>
<dbReference type="PANTHER" id="PTHR13779">
    <property type="entry name" value="WERNER HELICASE-INTERACTING PROTEIN 1 FAMILY MEMBER"/>
    <property type="match status" value="1"/>
</dbReference>
<dbReference type="InterPro" id="IPR027417">
    <property type="entry name" value="P-loop_NTPase"/>
</dbReference>
<dbReference type="GeneID" id="18250530"/>
<sequence length="665" mass="74971">MTDATSAEKDSGEQLQSPHVNGVSSQTTSELSEIAQSQHGGSDTESLSDGEDGELQQNLQLPLSEIIRPKTLTNYIGQDHLVGPHGRIHDFIRLKYLPSMILHGPPGVGKTTLASILAAETGYVFVEFSATDGTLIHLKNLSRIIEIENNKRQSQNKDYLSLVVFIDEIHRFRINQQDFLLPLVEAGQFVFIGATSVDPKSRIRRAILSRCQVFELKKLHDGHLMMILDQAILYDNIKRKTVYGLQFLGYNRNIKEWLIEIVRGDSRRLINFIEVISLNFHSSEYCYSGTYAPVQVEFEYIVRLCEVLQTTQLSPLCLKSEYTSLFESIRNFPSRVFAERQASASKKAYSLIQHPSDSDKLNERSSALVDNSNDNFYRNEDNHYIMRSDNVLQYEYARQMEFSDNEYENTSGYLSDAEVDYAISTTINQKSRSDRFQVVSAISTLLQLLASHEPPIKIARNLLLFSIVFVDDNSLLPKIMGLVKSFKSVNINVQKALSNLVEKLAKSRKQKVSVVSKLRIAKRFWKHRRADRPRAPSLEVDYDQQLIASLLQPPRATSTYRNDEISTLTIETLEFNDLESNLGTPAFGENVLDLQTSHNSPIIVELDGEGDSPHGQHSPIVVEDDEVYLSDSPLSSVSSELLEAFPEASNANFLATSETSISSDD</sequence>
<dbReference type="STRING" id="590646.G3BCZ0"/>
<dbReference type="eggNOG" id="KOG2028">
    <property type="taxonomic scope" value="Eukaryota"/>
</dbReference>
<keyword evidence="4" id="KW-1185">Reference proteome</keyword>
<organism evidence="4">
    <name type="scientific">Candida tenuis (strain ATCC 10573 / BCRC 21748 / CBS 615 / JCM 9827 / NBRC 10315 / NRRL Y-1498 / VKM Y-70)</name>
    <name type="common">Yeast</name>
    <name type="synonym">Yamadazyma tenuis</name>
    <dbReference type="NCBI Taxonomy" id="590646"/>
    <lineage>
        <taxon>Eukaryota</taxon>
        <taxon>Fungi</taxon>
        <taxon>Dikarya</taxon>
        <taxon>Ascomycota</taxon>
        <taxon>Saccharomycotina</taxon>
        <taxon>Pichiomycetes</taxon>
        <taxon>Debaryomycetaceae</taxon>
        <taxon>Yamadazyma</taxon>
    </lineage>
</organism>
<dbReference type="InterPro" id="IPR003959">
    <property type="entry name" value="ATPase_AAA_core"/>
</dbReference>
<keyword evidence="3" id="KW-0378">Hydrolase</keyword>
<dbReference type="GO" id="GO:0006261">
    <property type="term" value="P:DNA-templated DNA replication"/>
    <property type="evidence" value="ECO:0007669"/>
    <property type="project" value="TreeGrafter"/>
</dbReference>
<dbReference type="GO" id="GO:0005524">
    <property type="term" value="F:ATP binding"/>
    <property type="evidence" value="ECO:0007669"/>
    <property type="project" value="InterPro"/>
</dbReference>
<dbReference type="PANTHER" id="PTHR13779:SF7">
    <property type="entry name" value="ATPASE WRNIP1"/>
    <property type="match status" value="1"/>
</dbReference>
<dbReference type="CDD" id="cd00009">
    <property type="entry name" value="AAA"/>
    <property type="match status" value="1"/>
</dbReference>
<dbReference type="SUPFAM" id="SSF52540">
    <property type="entry name" value="P-loop containing nucleoside triphosphate hydrolases"/>
    <property type="match status" value="1"/>
</dbReference>
<accession>G3BCZ0</accession>
<dbReference type="GO" id="GO:0008047">
    <property type="term" value="F:enzyme activator activity"/>
    <property type="evidence" value="ECO:0007669"/>
    <property type="project" value="TreeGrafter"/>
</dbReference>
<dbReference type="Pfam" id="PF00004">
    <property type="entry name" value="AAA"/>
    <property type="match status" value="1"/>
</dbReference>
<evidence type="ECO:0000313" key="3">
    <source>
        <dbReference type="EMBL" id="EGV60241.1"/>
    </source>
</evidence>
<dbReference type="KEGG" id="cten:18250530"/>
<reference evidence="3 4" key="1">
    <citation type="journal article" date="2011" name="Proc. Natl. Acad. Sci. U.S.A.">
        <title>Comparative genomics of xylose-fermenting fungi for enhanced biofuel production.</title>
        <authorList>
            <person name="Wohlbach D.J."/>
            <person name="Kuo A."/>
            <person name="Sato T.K."/>
            <person name="Potts K.M."/>
            <person name="Salamov A.A."/>
            <person name="LaButti K.M."/>
            <person name="Sun H."/>
            <person name="Clum A."/>
            <person name="Pangilinan J.L."/>
            <person name="Lindquist E.A."/>
            <person name="Lucas S."/>
            <person name="Lapidus A."/>
            <person name="Jin M."/>
            <person name="Gunawan C."/>
            <person name="Balan V."/>
            <person name="Dale B.E."/>
            <person name="Jeffries T.W."/>
            <person name="Zinkel R."/>
            <person name="Barry K.W."/>
            <person name="Grigoriev I.V."/>
            <person name="Gasch A.P."/>
        </authorList>
    </citation>
    <scope>NUCLEOTIDE SEQUENCE [LARGE SCALE GENOMIC DNA]</scope>
    <source>
        <strain evidence="4">ATCC 10573 / BCRC 21748 / CBS 615 / JCM 9827 / NBRC 10315 / NRRL Y-1498 / VKM Y-70</strain>
    </source>
</reference>
<dbReference type="OrthoDB" id="10265467at2759"/>
<dbReference type="Proteomes" id="UP000000707">
    <property type="component" value="Unassembled WGS sequence"/>
</dbReference>
<dbReference type="GO" id="GO:0000731">
    <property type="term" value="P:DNA synthesis involved in DNA repair"/>
    <property type="evidence" value="ECO:0007669"/>
    <property type="project" value="TreeGrafter"/>
</dbReference>
<dbReference type="InterPro" id="IPR051314">
    <property type="entry name" value="AAA_ATPase_RarA/MGS1/WRNIP1"/>
</dbReference>
<dbReference type="AlphaFoldDB" id="G3BCZ0"/>
<feature type="compositionally biased region" description="Polar residues" evidence="1">
    <location>
        <begin position="13"/>
        <end position="45"/>
    </location>
</feature>
<dbReference type="HOGENOM" id="CLU_017271_0_0_1"/>